<keyword evidence="1" id="KW-0812">Transmembrane</keyword>
<comment type="caution">
    <text evidence="2">The sequence shown here is derived from an EMBL/GenBank/DDBJ whole genome shotgun (WGS) entry which is preliminary data.</text>
</comment>
<keyword evidence="1" id="KW-1133">Transmembrane helix</keyword>
<dbReference type="AlphaFoldDB" id="A0A371DZ08"/>
<keyword evidence="3" id="KW-1185">Reference proteome</keyword>
<sequence length="486" mass="54579">MRVYSLFRLKVSIGGRTRSRRSQNERTNIDINVQNLLNRVVELLNHIHLLIYMHVLYEKVAQFHQYQTTKRIAATINVPKIQITKISTPRLPNRSLVAELDYLNNYISSTTTTHAKEDPYYSNINTNNSTTSSISTPNSMEVVKLHLIMEIVADRMEMHKNIGAQRDNWNHLLTTSVNMITLSAATMVGLAAVSSSGAPIVALKVSSTILYMAATGLLVVMNKIQPSQLAEEQRNAARLFKQLHRELRTRLSLGSPCENDVDEAMEKVLALDRAYPLPLLGSMLEKFPQTVEPAVWWPKQKQRFPRKEEMDGGKLKGKNGWDARLEEGMKKIVMALRKKDMEDYLRLSKEVLNFNKVLAVSGPMLTGLAALGSVFLGSVNASWPVMLGVIGGALAGVVNTIEHGGQVGMVFEMYRANVGFFKLMEESIELNVNEKDPHKRENGELFEIKVALQLSRSPSELRQFAAAISSSHHEENDCEEFASKLF</sequence>
<feature type="transmembrane region" description="Helical" evidence="1">
    <location>
        <begin position="382"/>
        <end position="401"/>
    </location>
</feature>
<protein>
    <submittedName>
        <fullName evidence="2">F-box protein</fullName>
    </submittedName>
</protein>
<evidence type="ECO:0000313" key="3">
    <source>
        <dbReference type="Proteomes" id="UP000257109"/>
    </source>
</evidence>
<proteinExistence type="predicted"/>
<reference evidence="2" key="1">
    <citation type="submission" date="2018-05" db="EMBL/GenBank/DDBJ databases">
        <title>Draft genome of Mucuna pruriens seed.</title>
        <authorList>
            <person name="Nnadi N.E."/>
            <person name="Vos R."/>
            <person name="Hasami M.H."/>
            <person name="Devisetty U.K."/>
            <person name="Aguiy J.C."/>
        </authorList>
    </citation>
    <scope>NUCLEOTIDE SEQUENCE [LARGE SCALE GENOMIC DNA]</scope>
    <source>
        <strain evidence="2">JCA_2017</strain>
    </source>
</reference>
<dbReference type="EMBL" id="QJKJ01018243">
    <property type="protein sequence ID" value="RDX57744.1"/>
    <property type="molecule type" value="Genomic_DNA"/>
</dbReference>
<dbReference type="InterPro" id="IPR027949">
    <property type="entry name" value="Chloroplast_duf"/>
</dbReference>
<accession>A0A371DZ08</accession>
<gene>
    <name evidence="2" type="ORF">CR513_62990</name>
</gene>
<organism evidence="2 3">
    <name type="scientific">Mucuna pruriens</name>
    <name type="common">Velvet bean</name>
    <name type="synonym">Dolichos pruriens</name>
    <dbReference type="NCBI Taxonomy" id="157652"/>
    <lineage>
        <taxon>Eukaryota</taxon>
        <taxon>Viridiplantae</taxon>
        <taxon>Streptophyta</taxon>
        <taxon>Embryophyta</taxon>
        <taxon>Tracheophyta</taxon>
        <taxon>Spermatophyta</taxon>
        <taxon>Magnoliopsida</taxon>
        <taxon>eudicotyledons</taxon>
        <taxon>Gunneridae</taxon>
        <taxon>Pentapetalae</taxon>
        <taxon>rosids</taxon>
        <taxon>fabids</taxon>
        <taxon>Fabales</taxon>
        <taxon>Fabaceae</taxon>
        <taxon>Papilionoideae</taxon>
        <taxon>50 kb inversion clade</taxon>
        <taxon>NPAAA clade</taxon>
        <taxon>indigoferoid/millettioid clade</taxon>
        <taxon>Phaseoleae</taxon>
        <taxon>Mucuna</taxon>
    </lineage>
</organism>
<keyword evidence="1" id="KW-0472">Membrane</keyword>
<dbReference type="OrthoDB" id="1897643at2759"/>
<feature type="transmembrane region" description="Helical" evidence="1">
    <location>
        <begin position="200"/>
        <end position="220"/>
    </location>
</feature>
<feature type="transmembrane region" description="Helical" evidence="1">
    <location>
        <begin position="357"/>
        <end position="376"/>
    </location>
</feature>
<evidence type="ECO:0000313" key="2">
    <source>
        <dbReference type="EMBL" id="RDX57744.1"/>
    </source>
</evidence>
<dbReference type="PANTHER" id="PTHR33358">
    <property type="entry name" value="F-BOX PROTEIN WITH A DOMAIN PROTEIN"/>
    <property type="match status" value="1"/>
</dbReference>
<dbReference type="PANTHER" id="PTHR33358:SF16">
    <property type="entry name" value="F-BOX PROTEIN"/>
    <property type="match status" value="1"/>
</dbReference>
<name>A0A371DZ08_MUCPR</name>
<dbReference type="Proteomes" id="UP000257109">
    <property type="component" value="Unassembled WGS sequence"/>
</dbReference>
<evidence type="ECO:0000256" key="1">
    <source>
        <dbReference type="SAM" id="Phobius"/>
    </source>
</evidence>
<feature type="non-terminal residue" evidence="2">
    <location>
        <position position="1"/>
    </location>
</feature>
<feature type="transmembrane region" description="Helical" evidence="1">
    <location>
        <begin position="172"/>
        <end position="194"/>
    </location>
</feature>
<dbReference type="Pfam" id="PF14476">
    <property type="entry name" value="Chloroplast_duf"/>
    <property type="match status" value="1"/>
</dbReference>
<dbReference type="STRING" id="157652.A0A371DZ08"/>